<comment type="similarity">
    <text evidence="1">Belongs to the myoviridae tail sheath protein family.</text>
</comment>
<dbReference type="Gene3D" id="3.40.50.11790">
    <property type="match status" value="1"/>
</dbReference>
<evidence type="ECO:0000256" key="1">
    <source>
        <dbReference type="ARBA" id="ARBA00008005"/>
    </source>
</evidence>
<evidence type="ECO:0000256" key="4">
    <source>
        <dbReference type="ARBA" id="ARBA00022766"/>
    </source>
</evidence>
<sequence length="380" mass="41932">MGLPRIDIQFKTLAATAIKRSERGTVALILEDDTSYSNPIEMDGINDMPKDLSDASKEQIQLAFMGGVKSPRKVIAYIIPEGTGETSADYTEAQNYLETIIWDYLAVPQIKSSDVMAMATWVKGLRDNKNMEVKAVLPSCKADHEAVINCTVQKIITAAADTYDSGSDYDGGSKYGKEYTAADYCSRIAGIAAGCPLTMSITFQVLPEVADVLPHMTVEEYDEAIDNGELVLINDGEKVKIARGVNSLTTTSADKGEDWKKIAIVDKMDLWRRDVTRTIADNYIGKYNNTYENKRLLIAAIQAYNDSLAAEGVLDDSLPEYNNVAIDIEAQRLFLKSMGVKVEDMDEQQIKQANTKSSVFITSNPKYLDAMEDMKISVAM</sequence>
<evidence type="ECO:0000313" key="10">
    <source>
        <dbReference type="EMBL" id="DAF51926.1"/>
    </source>
</evidence>
<dbReference type="InterPro" id="IPR035089">
    <property type="entry name" value="Phage_sheath_subtilisin"/>
</dbReference>
<keyword evidence="3" id="KW-1227">Viral tail protein</keyword>
<dbReference type="Gene3D" id="3.30.1370.220">
    <property type="match status" value="1"/>
</dbReference>
<keyword evidence="2" id="KW-1162">Viral penetration into host cytoplasm</keyword>
<accession>A0A8S5SLT2</accession>
<keyword evidence="7" id="KW-1160">Virus entry into host cell</keyword>
<reference evidence="10" key="1">
    <citation type="journal article" date="2021" name="Proc. Natl. Acad. Sci. U.S.A.">
        <title>A Catalog of Tens of Thousands of Viruses from Human Metagenomes Reveals Hidden Associations with Chronic Diseases.</title>
        <authorList>
            <person name="Tisza M.J."/>
            <person name="Buck C.B."/>
        </authorList>
    </citation>
    <scope>NUCLEOTIDE SEQUENCE</scope>
    <source>
        <strain evidence="10">CtOb14</strain>
    </source>
</reference>
<evidence type="ECO:0000259" key="8">
    <source>
        <dbReference type="Pfam" id="PF04984"/>
    </source>
</evidence>
<feature type="domain" description="Tail sheath protein C-terminal" evidence="9">
    <location>
        <begin position="254"/>
        <end position="378"/>
    </location>
</feature>
<dbReference type="Pfam" id="PF17482">
    <property type="entry name" value="Phage_sheath_1C"/>
    <property type="match status" value="1"/>
</dbReference>
<keyword evidence="5" id="KW-1229">Viral tail sheath protein</keyword>
<proteinExistence type="inferred from homology"/>
<keyword evidence="4" id="KW-1242">Viral contractile tail ejection system</keyword>
<organism evidence="10">
    <name type="scientific">Siphoviridae sp. ctOb14</name>
    <dbReference type="NCBI Taxonomy" id="2827862"/>
    <lineage>
        <taxon>Viruses</taxon>
        <taxon>Duplodnaviria</taxon>
        <taxon>Heunggongvirae</taxon>
        <taxon>Uroviricota</taxon>
        <taxon>Caudoviricetes</taxon>
    </lineage>
</organism>
<keyword evidence="6" id="KW-1171">Viral genome ejection through host cell envelope</keyword>
<dbReference type="Gene3D" id="3.10.450.690">
    <property type="match status" value="1"/>
</dbReference>
<dbReference type="InterPro" id="IPR020287">
    <property type="entry name" value="Tail_sheath_C"/>
</dbReference>
<evidence type="ECO:0000259" key="9">
    <source>
        <dbReference type="Pfam" id="PF17482"/>
    </source>
</evidence>
<protein>
    <submittedName>
        <fullName evidence="10">Tail protein</fullName>
    </submittedName>
</protein>
<evidence type="ECO:0000256" key="3">
    <source>
        <dbReference type="ARBA" id="ARBA00022732"/>
    </source>
</evidence>
<evidence type="ECO:0000256" key="2">
    <source>
        <dbReference type="ARBA" id="ARBA00022595"/>
    </source>
</evidence>
<dbReference type="GO" id="GO:0099000">
    <property type="term" value="P:symbiont genome ejection through host cell envelope, contractile tail mechanism"/>
    <property type="evidence" value="ECO:0007669"/>
    <property type="project" value="UniProtKB-KW"/>
</dbReference>
<feature type="domain" description="Tail sheath protein subtilisin-like" evidence="8">
    <location>
        <begin position="86"/>
        <end position="247"/>
    </location>
</feature>
<evidence type="ECO:0000256" key="5">
    <source>
        <dbReference type="ARBA" id="ARBA00023003"/>
    </source>
</evidence>
<evidence type="ECO:0000256" key="7">
    <source>
        <dbReference type="ARBA" id="ARBA00023296"/>
    </source>
</evidence>
<dbReference type="Pfam" id="PF04984">
    <property type="entry name" value="Phage_sheath_1"/>
    <property type="match status" value="1"/>
</dbReference>
<evidence type="ECO:0000256" key="6">
    <source>
        <dbReference type="ARBA" id="ARBA00023009"/>
    </source>
</evidence>
<dbReference type="GO" id="GO:0098027">
    <property type="term" value="C:virus tail, sheath"/>
    <property type="evidence" value="ECO:0007669"/>
    <property type="project" value="UniProtKB-KW"/>
</dbReference>
<dbReference type="EMBL" id="BK032625">
    <property type="protein sequence ID" value="DAF51926.1"/>
    <property type="molecule type" value="Genomic_DNA"/>
</dbReference>
<keyword evidence="5" id="KW-0946">Virion</keyword>
<name>A0A8S5SLT2_9CAUD</name>